<dbReference type="Gene3D" id="1.20.1560.10">
    <property type="entry name" value="ABC transporter type 1, transmembrane domain"/>
    <property type="match status" value="1"/>
</dbReference>
<keyword evidence="5" id="KW-0547">Nucleotide-binding</keyword>
<dbReference type="InterPro" id="IPR003439">
    <property type="entry name" value="ABC_transporter-like_ATP-bd"/>
</dbReference>
<dbReference type="AlphaFoldDB" id="A0A1D8NGM2"/>
<feature type="transmembrane region" description="Helical" evidence="10">
    <location>
        <begin position="245"/>
        <end position="262"/>
    </location>
</feature>
<dbReference type="Proteomes" id="UP000256601">
    <property type="component" value="Unassembled WGS sequence"/>
</dbReference>
<dbReference type="Pfam" id="PF00005">
    <property type="entry name" value="ABC_tran"/>
    <property type="match status" value="1"/>
</dbReference>
<dbReference type="CDD" id="cd03249">
    <property type="entry name" value="ABC_MTABC3_MDL1_MDL2"/>
    <property type="match status" value="1"/>
</dbReference>
<dbReference type="InterPro" id="IPR027417">
    <property type="entry name" value="P-loop_NTPase"/>
</dbReference>
<dbReference type="InterPro" id="IPR036640">
    <property type="entry name" value="ABC1_TM_sf"/>
</dbReference>
<dbReference type="PANTHER" id="PTHR43394">
    <property type="entry name" value="ATP-DEPENDENT PERMEASE MDL1, MITOCHONDRIAL"/>
    <property type="match status" value="1"/>
</dbReference>
<dbReference type="SUPFAM" id="SSF90123">
    <property type="entry name" value="ABC transporter transmembrane region"/>
    <property type="match status" value="1"/>
</dbReference>
<dbReference type="SUPFAM" id="SSF52540">
    <property type="entry name" value="P-loop containing nucleoside triphosphate hydrolases"/>
    <property type="match status" value="1"/>
</dbReference>
<dbReference type="InterPro" id="IPR011527">
    <property type="entry name" value="ABC1_TM_dom"/>
</dbReference>
<keyword evidence="14" id="KW-0378">Hydrolase</keyword>
<dbReference type="InterPro" id="IPR003593">
    <property type="entry name" value="AAA+_ATPase"/>
</dbReference>
<evidence type="ECO:0000313" key="16">
    <source>
        <dbReference type="Proteomes" id="UP000256601"/>
    </source>
</evidence>
<feature type="domain" description="ABC transmembrane type-1" evidence="12">
    <location>
        <begin position="116"/>
        <end position="409"/>
    </location>
</feature>
<evidence type="ECO:0000256" key="3">
    <source>
        <dbReference type="ARBA" id="ARBA00022448"/>
    </source>
</evidence>
<evidence type="ECO:0000256" key="10">
    <source>
        <dbReference type="SAM" id="Phobius"/>
    </source>
</evidence>
<keyword evidence="7 10" id="KW-1133">Transmembrane helix</keyword>
<evidence type="ECO:0000256" key="7">
    <source>
        <dbReference type="ARBA" id="ARBA00022989"/>
    </source>
</evidence>
<dbReference type="PANTHER" id="PTHR43394:SF1">
    <property type="entry name" value="ATP-BINDING CASSETTE SUB-FAMILY B MEMBER 10, MITOCHONDRIAL"/>
    <property type="match status" value="1"/>
</dbReference>
<dbReference type="VEuPathDB" id="FungiDB:YALI1_E01286g"/>
<feature type="compositionally biased region" description="Basic and acidic residues" evidence="9">
    <location>
        <begin position="685"/>
        <end position="699"/>
    </location>
</feature>
<evidence type="ECO:0000313" key="14">
    <source>
        <dbReference type="EMBL" id="RDW29046.1"/>
    </source>
</evidence>
<proteinExistence type="inferred from homology"/>
<dbReference type="EMBL" id="CP017557">
    <property type="protein sequence ID" value="AOW04781.1"/>
    <property type="molecule type" value="Genomic_DNA"/>
</dbReference>
<evidence type="ECO:0000313" key="15">
    <source>
        <dbReference type="Proteomes" id="UP000182444"/>
    </source>
</evidence>
<dbReference type="SMR" id="A0A1D8NGM2"/>
<dbReference type="PROSITE" id="PS50893">
    <property type="entry name" value="ABC_TRANSPORTER_2"/>
    <property type="match status" value="1"/>
</dbReference>
<dbReference type="EMBL" id="KZ858947">
    <property type="protein sequence ID" value="RDW29046.1"/>
    <property type="molecule type" value="Genomic_DNA"/>
</dbReference>
<dbReference type="RefSeq" id="XP_503391.1">
    <property type="nucleotide sequence ID" value="XM_503391.1"/>
</dbReference>
<keyword evidence="4 10" id="KW-0812">Transmembrane</keyword>
<dbReference type="GO" id="GO:0005743">
    <property type="term" value="C:mitochondrial inner membrane"/>
    <property type="evidence" value="ECO:0007669"/>
    <property type="project" value="TreeGrafter"/>
</dbReference>
<dbReference type="GO" id="GO:0005524">
    <property type="term" value="F:ATP binding"/>
    <property type="evidence" value="ECO:0007669"/>
    <property type="project" value="UniProtKB-KW"/>
</dbReference>
<dbReference type="PROSITE" id="PS50929">
    <property type="entry name" value="ABC_TM1F"/>
    <property type="match status" value="1"/>
</dbReference>
<dbReference type="Pfam" id="PF00664">
    <property type="entry name" value="ABC_membrane"/>
    <property type="match status" value="1"/>
</dbReference>
<comment type="similarity">
    <text evidence="2">Belongs to the ABC transporter superfamily. ABCB family. Mitochondrial peptide exporter (TC 3.A.1.212) subfamily.</text>
</comment>
<dbReference type="GO" id="GO:0015421">
    <property type="term" value="F:ABC-type oligopeptide transporter activity"/>
    <property type="evidence" value="ECO:0007669"/>
    <property type="project" value="TreeGrafter"/>
</dbReference>
<feature type="region of interest" description="Disordered" evidence="9">
    <location>
        <begin position="685"/>
        <end position="725"/>
    </location>
</feature>
<evidence type="ECO:0000259" key="12">
    <source>
        <dbReference type="PROSITE" id="PS50929"/>
    </source>
</evidence>
<dbReference type="PIRSF" id="PIRSF002773">
    <property type="entry name" value="ABC_prm/ATPase_B"/>
    <property type="match status" value="1"/>
</dbReference>
<dbReference type="OMA" id="MYTGHTL"/>
<organism evidence="13 15">
    <name type="scientific">Yarrowia lipolytica</name>
    <name type="common">Candida lipolytica</name>
    <dbReference type="NCBI Taxonomy" id="4952"/>
    <lineage>
        <taxon>Eukaryota</taxon>
        <taxon>Fungi</taxon>
        <taxon>Dikarya</taxon>
        <taxon>Ascomycota</taxon>
        <taxon>Saccharomycotina</taxon>
        <taxon>Dipodascomycetes</taxon>
        <taxon>Dipodascales</taxon>
        <taxon>Dipodascales incertae sedis</taxon>
        <taxon>Yarrowia</taxon>
    </lineage>
</organism>
<dbReference type="CDD" id="cd18573">
    <property type="entry name" value="ABC_6TM_ABCB10_like"/>
    <property type="match status" value="1"/>
</dbReference>
<dbReference type="Gene3D" id="3.40.50.300">
    <property type="entry name" value="P-loop containing nucleotide triphosphate hydrolases"/>
    <property type="match status" value="1"/>
</dbReference>
<dbReference type="KEGG" id="yli:2912902"/>
<evidence type="ECO:0000256" key="6">
    <source>
        <dbReference type="ARBA" id="ARBA00022840"/>
    </source>
</evidence>
<comment type="subcellular location">
    <subcellularLocation>
        <location evidence="1">Membrane</location>
        <topology evidence="1">Multi-pass membrane protein</topology>
    </subcellularLocation>
</comment>
<evidence type="ECO:0000256" key="5">
    <source>
        <dbReference type="ARBA" id="ARBA00022741"/>
    </source>
</evidence>
<dbReference type="GO" id="GO:0016887">
    <property type="term" value="F:ATP hydrolysis activity"/>
    <property type="evidence" value="ECO:0007669"/>
    <property type="project" value="InterPro"/>
</dbReference>
<sequence>MLPRVARLSPLWHARSPLRPLPVRSLFLRPSSPSVYPTLAARPFSSYLPILNQNKSKGISDDDATPVNVSPSERAKAAGDINLQAKLTSRNSDKNQGVGDIFRLFRLVKDEVWPLIGAFTLLFLSAAISMTVPLSIGKIMDVVSEDEKDPEDADQRKVFGLPLKQFYIALGGLFIIGAMCNMGRVYCLRVISERLSARLRAQLYKRTVTQDAEFFDANRVGDLISRLSTDAQVVAKSVTNNMSDGVRSIISGVVGLGMMSYVSLKLATFMMLVAPPVAIIAVIYGKKLRHISRELQTAVGGLTKVSEERLGNIRTAQSFGGEIQEVRLYNSKIRAVFDIGKKDAMANGMFHGFFSLSGNMTILALLVMGSQMVSTGQLSLGDLTSFMLYAGYTGGAMHSVSSFYSELMKGAGAASRLFELNDREPAINATKGPHLESARGNIDFNHVAFAYPTRPSLPIFTDLNFSIPAGSNVCIVGPSGGGKSTITSLLLRFYDPTKGYISIGGNNIRDFNVRSLRKQIGVVSQEPVLFSGTIASNIRYGKPEATRDEIIEAARKANCTFLADFPQGIDTQVGARGTQLSGGQKQRIAIARALIKNPAILILDEATSALDTDSESSVNEALQRLMDGNSTTISIAHRLSTIKRADRVIVLSNEGTVAEQGKFTELYANHDSALSNLLRAKEEEEVAEPKITEGEKATIEGEIESEISEEEAKDIEENRGNLIKN</sequence>
<feature type="transmembrane region" description="Helical" evidence="10">
    <location>
        <begin position="268"/>
        <end position="285"/>
    </location>
</feature>
<reference evidence="14 16" key="2">
    <citation type="submission" date="2018-07" db="EMBL/GenBank/DDBJ databases">
        <title>Draft Genome Assemblies for Five Robust Yarrowia lipolytica Strains Exhibiting High Lipid Production and Pentose Sugar Utilization and Sugar Alcohol Secretion from Undetoxified Lignocellulosic Biomass Hydrolysates.</title>
        <authorList>
            <consortium name="DOE Joint Genome Institute"/>
            <person name="Walker C."/>
            <person name="Ryu S."/>
            <person name="Na H."/>
            <person name="Zane M."/>
            <person name="LaButti K."/>
            <person name="Lipzen A."/>
            <person name="Haridas S."/>
            <person name="Barry K."/>
            <person name="Grigoriev I.V."/>
            <person name="Quarterman J."/>
            <person name="Slininger P."/>
            <person name="Dien B."/>
            <person name="Trinh C.T."/>
        </authorList>
    </citation>
    <scope>NUCLEOTIDE SEQUENCE [LARGE SCALE GENOMIC DNA]</scope>
    <source>
        <strain evidence="14 16">YB392</strain>
    </source>
</reference>
<evidence type="ECO:0000256" key="4">
    <source>
        <dbReference type="ARBA" id="ARBA00022692"/>
    </source>
</evidence>
<feature type="transmembrane region" description="Helical" evidence="10">
    <location>
        <begin position="112"/>
        <end position="136"/>
    </location>
</feature>
<dbReference type="OrthoDB" id="6500128at2759"/>
<evidence type="ECO:0000256" key="1">
    <source>
        <dbReference type="ARBA" id="ARBA00004141"/>
    </source>
</evidence>
<dbReference type="GO" id="GO:0090374">
    <property type="term" value="P:oligopeptide export from mitochondrion"/>
    <property type="evidence" value="ECO:0007669"/>
    <property type="project" value="TreeGrafter"/>
</dbReference>
<keyword evidence="8 10" id="KW-0472">Membrane</keyword>
<evidence type="ECO:0000256" key="8">
    <source>
        <dbReference type="ARBA" id="ARBA00023136"/>
    </source>
</evidence>
<dbReference type="SMART" id="SM00382">
    <property type="entry name" value="AAA"/>
    <property type="match status" value="1"/>
</dbReference>
<reference evidence="13 15" key="1">
    <citation type="journal article" date="2016" name="PLoS ONE">
        <title>Sequence Assembly of Yarrowia lipolytica Strain W29/CLIB89 Shows Transposable Element Diversity.</title>
        <authorList>
            <person name="Magnan C."/>
            <person name="Yu J."/>
            <person name="Chang I."/>
            <person name="Jahn E."/>
            <person name="Kanomata Y."/>
            <person name="Wu J."/>
            <person name="Zeller M."/>
            <person name="Oakes M."/>
            <person name="Baldi P."/>
            <person name="Sandmeyer S."/>
        </authorList>
    </citation>
    <scope>NUCLEOTIDE SEQUENCE [LARGE SCALE GENOMIC DNA]</scope>
    <source>
        <strain evidence="13">CLIB89</strain>
        <strain evidence="15">CLIB89(W29)</strain>
    </source>
</reference>
<dbReference type="FunFam" id="3.40.50.300:FF:000218">
    <property type="entry name" value="Multidrug ABC transporter ATP-binding protein"/>
    <property type="match status" value="1"/>
</dbReference>
<feature type="transmembrane region" description="Helical" evidence="10">
    <location>
        <begin position="349"/>
        <end position="369"/>
    </location>
</feature>
<dbReference type="InterPro" id="IPR017871">
    <property type="entry name" value="ABC_transporter-like_CS"/>
</dbReference>
<evidence type="ECO:0000256" key="2">
    <source>
        <dbReference type="ARBA" id="ARBA00005580"/>
    </source>
</evidence>
<feature type="compositionally biased region" description="Acidic residues" evidence="9">
    <location>
        <begin position="701"/>
        <end position="714"/>
    </location>
</feature>
<name>A0A1D8NGM2_YARLL</name>
<protein>
    <submittedName>
        <fullName evidence="14">P-loop containing nucleoside triphosphate hydrolase protein</fullName>
    </submittedName>
</protein>
<accession>A0A1D8NGM2</accession>
<evidence type="ECO:0000256" key="9">
    <source>
        <dbReference type="SAM" id="MobiDB-lite"/>
    </source>
</evidence>
<keyword evidence="3" id="KW-0813">Transport</keyword>
<dbReference type="InterPro" id="IPR039421">
    <property type="entry name" value="Type_1_exporter"/>
</dbReference>
<dbReference type="PROSITE" id="PS00211">
    <property type="entry name" value="ABC_TRANSPORTER_1"/>
    <property type="match status" value="1"/>
</dbReference>
<feature type="domain" description="ABC transporter" evidence="11">
    <location>
        <begin position="442"/>
        <end position="679"/>
    </location>
</feature>
<dbReference type="Proteomes" id="UP000182444">
    <property type="component" value="Chromosome 1E"/>
</dbReference>
<evidence type="ECO:0000313" key="13">
    <source>
        <dbReference type="EMBL" id="AOW04781.1"/>
    </source>
</evidence>
<dbReference type="eggNOG" id="KOG0058">
    <property type="taxonomic scope" value="Eukaryota"/>
</dbReference>
<dbReference type="GeneID" id="2912902"/>
<dbReference type="FunFam" id="1.20.1560.10:FF:000058">
    <property type="entry name" value="ABC transporter B family member 25"/>
    <property type="match status" value="1"/>
</dbReference>
<gene>
    <name evidence="14" type="ORF">B0I71DRAFT_126358</name>
    <name evidence="13" type="ORF">YALI1_E01286g</name>
</gene>
<dbReference type="VEuPathDB" id="FungiDB:YALI0_E00880g"/>
<evidence type="ECO:0000259" key="11">
    <source>
        <dbReference type="PROSITE" id="PS50893"/>
    </source>
</evidence>
<feature type="transmembrane region" description="Helical" evidence="10">
    <location>
        <begin position="166"/>
        <end position="188"/>
    </location>
</feature>
<keyword evidence="6" id="KW-0067">ATP-binding</keyword>